<dbReference type="PANTHER" id="PTHR48228:SF6">
    <property type="entry name" value="L-CARNITINE COA-TRANSFERASE"/>
    <property type="match status" value="1"/>
</dbReference>
<organism evidence="3 4">
    <name type="scientific">Planobispora longispora</name>
    <dbReference type="NCBI Taxonomy" id="28887"/>
    <lineage>
        <taxon>Bacteria</taxon>
        <taxon>Bacillati</taxon>
        <taxon>Actinomycetota</taxon>
        <taxon>Actinomycetes</taxon>
        <taxon>Streptosporangiales</taxon>
        <taxon>Streptosporangiaceae</taxon>
        <taxon>Planobispora</taxon>
    </lineage>
</organism>
<evidence type="ECO:0000313" key="4">
    <source>
        <dbReference type="Proteomes" id="UP000616724"/>
    </source>
</evidence>
<protein>
    <submittedName>
        <fullName evidence="3">CoA transferase</fullName>
    </submittedName>
</protein>
<name>A0A8J3W399_9ACTN</name>
<reference evidence="3 4" key="1">
    <citation type="submission" date="2021-01" db="EMBL/GenBank/DDBJ databases">
        <title>Whole genome shotgun sequence of Planobispora longispora NBRC 13918.</title>
        <authorList>
            <person name="Komaki H."/>
            <person name="Tamura T."/>
        </authorList>
    </citation>
    <scope>NUCLEOTIDE SEQUENCE [LARGE SCALE GENOMIC DNA]</scope>
    <source>
        <strain evidence="3 4">NBRC 13918</strain>
    </source>
</reference>
<dbReference type="EMBL" id="BOOH01000001">
    <property type="protein sequence ID" value="GIH73606.1"/>
    <property type="molecule type" value="Genomic_DNA"/>
</dbReference>
<dbReference type="InterPro" id="IPR023606">
    <property type="entry name" value="CoA-Trfase_III_dom_1_sf"/>
</dbReference>
<evidence type="ECO:0000256" key="2">
    <source>
        <dbReference type="ARBA" id="ARBA00022679"/>
    </source>
</evidence>
<gene>
    <name evidence="3" type="ORF">Plo01_00350</name>
</gene>
<dbReference type="Gene3D" id="3.30.1540.10">
    <property type="entry name" value="formyl-coa transferase, domain 3"/>
    <property type="match status" value="2"/>
</dbReference>
<dbReference type="AlphaFoldDB" id="A0A8J3W399"/>
<accession>A0A8J3W399</accession>
<dbReference type="Proteomes" id="UP000616724">
    <property type="component" value="Unassembled WGS sequence"/>
</dbReference>
<keyword evidence="2 3" id="KW-0808">Transferase</keyword>
<dbReference type="Gene3D" id="3.40.50.10540">
    <property type="entry name" value="Crotonobetainyl-coa:carnitine coa-transferase, domain 1"/>
    <property type="match status" value="3"/>
</dbReference>
<sequence length="647" mass="69792">MSLRVMEVTRTVAGGYCGKLLRDAGAEVTRTSQDEERSPFWHYLHSGKATGRAAEADVLIEDVGMDLDTVEAGVTVVSLSAFGRTGPWAGRPADEFTLQAWCGSMGSRGLDAPVCAGGRLGEYAAGAYAAIAALTSGPCARVDVSMLEAMLLTQNTFGYLFPQLGAPGPSRSVELPSVEPAKDGYIGFCTVTAQQFQSFLLMIGRPDWMDDAELATAAGRRRRRTEFLQAVHAWTTQRTVAEILELAEALRIPAAPVTSPASVLEVEHFRDCFVPGHNGIRWPRMPYRPTGKAGFVDVRGVRVVDMTAFWAGPSATHLLAALGADVIKVESPSRPDPMRFTTARPGAENWWEFGPIFHGTNTGKRGIALDLPAGRDLLRRLVEVSDVLVENFTPRVLEQLDLTPGRLLAWNPDLIIVRMPAFGLNGPWRDKPGFAQTMEQVSSLAWITGEPDLPPMTPKASDPIAGLHAAFATLVALNGPKGVVVEAPMIEAILNVAAEAIIDTAATGVVRSRTSQGIYPCAGTDQWLAVSAQSEEQLVGLGLGDRPDRDTTVERLLAHGIPAAPVLTPAEAARNPQLEHRRFLQRLTHPIAGPLDLPGLPYPRGRPWLSRPAPTLGQHNDEILCDLLGQDLTEPRARGLIGERPRS</sequence>
<comment type="similarity">
    <text evidence="1">Belongs to the CoA-transferase III family.</text>
</comment>
<comment type="caution">
    <text evidence="3">The sequence shown here is derived from an EMBL/GenBank/DDBJ whole genome shotgun (WGS) entry which is preliminary data.</text>
</comment>
<dbReference type="RefSeq" id="WP_203888367.1">
    <property type="nucleotide sequence ID" value="NZ_BOOH01000001.1"/>
</dbReference>
<dbReference type="SUPFAM" id="SSF89796">
    <property type="entry name" value="CoA-transferase family III (CaiB/BaiF)"/>
    <property type="match status" value="2"/>
</dbReference>
<evidence type="ECO:0000256" key="1">
    <source>
        <dbReference type="ARBA" id="ARBA00008383"/>
    </source>
</evidence>
<dbReference type="InterPro" id="IPR003673">
    <property type="entry name" value="CoA-Trfase_fam_III"/>
</dbReference>
<dbReference type="GO" id="GO:0016740">
    <property type="term" value="F:transferase activity"/>
    <property type="evidence" value="ECO:0007669"/>
    <property type="project" value="UniProtKB-KW"/>
</dbReference>
<evidence type="ECO:0000313" key="3">
    <source>
        <dbReference type="EMBL" id="GIH73606.1"/>
    </source>
</evidence>
<dbReference type="Pfam" id="PF02515">
    <property type="entry name" value="CoA_transf_3"/>
    <property type="match status" value="3"/>
</dbReference>
<keyword evidence="4" id="KW-1185">Reference proteome</keyword>
<dbReference type="InterPro" id="IPR050509">
    <property type="entry name" value="CoA-transferase_III"/>
</dbReference>
<dbReference type="InterPro" id="IPR044855">
    <property type="entry name" value="CoA-Trfase_III_dom3_sf"/>
</dbReference>
<proteinExistence type="inferred from homology"/>
<dbReference type="PANTHER" id="PTHR48228">
    <property type="entry name" value="SUCCINYL-COA--D-CITRAMALATE COA-TRANSFERASE"/>
    <property type="match status" value="1"/>
</dbReference>